<comment type="caution">
    <text evidence="9">The sequence shown here is derived from an EMBL/GenBank/DDBJ whole genome shotgun (WGS) entry which is preliminary data.</text>
</comment>
<dbReference type="InterPro" id="IPR040423">
    <property type="entry name" value="PEA_transferase"/>
</dbReference>
<evidence type="ECO:0000256" key="2">
    <source>
        <dbReference type="ARBA" id="ARBA00022475"/>
    </source>
</evidence>
<keyword evidence="4 7" id="KW-0812">Transmembrane</keyword>
<dbReference type="PANTHER" id="PTHR30443:SF2">
    <property type="entry name" value="PHOSPHOETHANOLAMINE TRANSFERASE EPTC"/>
    <property type="match status" value="1"/>
</dbReference>
<reference evidence="10" key="1">
    <citation type="journal article" date="2019" name="Int. J. Syst. Evol. Microbiol.">
        <title>The Global Catalogue of Microorganisms (GCM) 10K type strain sequencing project: providing services to taxonomists for standard genome sequencing and annotation.</title>
        <authorList>
            <consortium name="The Broad Institute Genomics Platform"/>
            <consortium name="The Broad Institute Genome Sequencing Center for Infectious Disease"/>
            <person name="Wu L."/>
            <person name="Ma J."/>
        </authorList>
    </citation>
    <scope>NUCLEOTIDE SEQUENCE [LARGE SCALE GENOMIC DNA]</scope>
    <source>
        <strain evidence="10">CCUG 62215</strain>
    </source>
</reference>
<feature type="transmembrane region" description="Helical" evidence="7">
    <location>
        <begin position="112"/>
        <end position="131"/>
    </location>
</feature>
<keyword evidence="2" id="KW-1003">Cell membrane</keyword>
<dbReference type="Proteomes" id="UP001597013">
    <property type="component" value="Unassembled WGS sequence"/>
</dbReference>
<organism evidence="9 10">
    <name type="scientific">Winogradskyella litorisediminis</name>
    <dbReference type="NCBI Taxonomy" id="1156618"/>
    <lineage>
        <taxon>Bacteria</taxon>
        <taxon>Pseudomonadati</taxon>
        <taxon>Bacteroidota</taxon>
        <taxon>Flavobacteriia</taxon>
        <taxon>Flavobacteriales</taxon>
        <taxon>Flavobacteriaceae</taxon>
        <taxon>Winogradskyella</taxon>
    </lineage>
</organism>
<gene>
    <name evidence="9" type="ORF">ACFQ1Q_08785</name>
</gene>
<name>A0ABW3N782_9FLAO</name>
<dbReference type="InterPro" id="IPR058130">
    <property type="entry name" value="PEA_transf_C"/>
</dbReference>
<evidence type="ECO:0000256" key="5">
    <source>
        <dbReference type="ARBA" id="ARBA00022989"/>
    </source>
</evidence>
<dbReference type="RefSeq" id="WP_386130022.1">
    <property type="nucleotide sequence ID" value="NZ_JBHTJL010000009.1"/>
</dbReference>
<feature type="transmembrane region" description="Helical" evidence="7">
    <location>
        <begin position="143"/>
        <end position="164"/>
    </location>
</feature>
<keyword evidence="10" id="KW-1185">Reference proteome</keyword>
<evidence type="ECO:0000256" key="6">
    <source>
        <dbReference type="ARBA" id="ARBA00023136"/>
    </source>
</evidence>
<evidence type="ECO:0000313" key="9">
    <source>
        <dbReference type="EMBL" id="MFD1063342.1"/>
    </source>
</evidence>
<keyword evidence="3 9" id="KW-0808">Transferase</keyword>
<comment type="subcellular location">
    <subcellularLocation>
        <location evidence="1">Cell membrane</location>
        <topology evidence="1">Multi-pass membrane protein</topology>
    </subcellularLocation>
</comment>
<dbReference type="SUPFAM" id="SSF53649">
    <property type="entry name" value="Alkaline phosphatase-like"/>
    <property type="match status" value="1"/>
</dbReference>
<evidence type="ECO:0000256" key="3">
    <source>
        <dbReference type="ARBA" id="ARBA00022679"/>
    </source>
</evidence>
<feature type="transmembrane region" description="Helical" evidence="7">
    <location>
        <begin position="66"/>
        <end position="85"/>
    </location>
</feature>
<proteinExistence type="predicted"/>
<keyword evidence="5 7" id="KW-1133">Transmembrane helix</keyword>
<dbReference type="CDD" id="cd16017">
    <property type="entry name" value="LptA"/>
    <property type="match status" value="1"/>
</dbReference>
<protein>
    <submittedName>
        <fullName evidence="9">Phosphoethanolamine transferase</fullName>
    </submittedName>
</protein>
<dbReference type="InterPro" id="IPR000917">
    <property type="entry name" value="Sulfatase_N"/>
</dbReference>
<dbReference type="EMBL" id="JBHTJL010000009">
    <property type="protein sequence ID" value="MFD1063342.1"/>
    <property type="molecule type" value="Genomic_DNA"/>
</dbReference>
<dbReference type="Pfam" id="PF00884">
    <property type="entry name" value="Sulfatase"/>
    <property type="match status" value="1"/>
</dbReference>
<evidence type="ECO:0000313" key="10">
    <source>
        <dbReference type="Proteomes" id="UP001597013"/>
    </source>
</evidence>
<feature type="transmembrane region" description="Helical" evidence="7">
    <location>
        <begin position="12"/>
        <end position="31"/>
    </location>
</feature>
<evidence type="ECO:0000256" key="7">
    <source>
        <dbReference type="SAM" id="Phobius"/>
    </source>
</evidence>
<dbReference type="PANTHER" id="PTHR30443">
    <property type="entry name" value="INNER MEMBRANE PROTEIN"/>
    <property type="match status" value="1"/>
</dbReference>
<dbReference type="Gene3D" id="3.40.720.10">
    <property type="entry name" value="Alkaline Phosphatase, subunit A"/>
    <property type="match status" value="1"/>
</dbReference>
<dbReference type="GO" id="GO:0016740">
    <property type="term" value="F:transferase activity"/>
    <property type="evidence" value="ECO:0007669"/>
    <property type="project" value="UniProtKB-KW"/>
</dbReference>
<keyword evidence="6 7" id="KW-0472">Membrane</keyword>
<feature type="transmembrane region" description="Helical" evidence="7">
    <location>
        <begin position="43"/>
        <end position="59"/>
    </location>
</feature>
<evidence type="ECO:0000256" key="1">
    <source>
        <dbReference type="ARBA" id="ARBA00004651"/>
    </source>
</evidence>
<evidence type="ECO:0000256" key="4">
    <source>
        <dbReference type="ARBA" id="ARBA00022692"/>
    </source>
</evidence>
<feature type="domain" description="Sulfatase N-terminal" evidence="8">
    <location>
        <begin position="206"/>
        <end position="466"/>
    </location>
</feature>
<accession>A0ABW3N782</accession>
<dbReference type="InterPro" id="IPR017850">
    <property type="entry name" value="Alkaline_phosphatase_core_sf"/>
</dbReference>
<sequence length="518" mass="60633">MFKANNLLKQLVYLASPLILKYLFFFLFVDWDVFNIEDIKEDIIFFILIAVLVHSKFFQKSFLKNILLVVYILYFILETTSYLAVSSTFSSSYMYLLLESGSEELKEFAGGYFNWTVFLSFFLFVILFFILRKKEYTIKSKYPTVIAFACAGIILITLKFTGLIESNAYHNIVRGTYGYYSLQKNMKLTPSINLNDITISSENEVLVLVLGESTNRSHMQLYGYNRETTPNLSKRTDDLFVYDNVISTEVFTLKAVPKILTSLNLKSNNDDLVDIVQVLKAAGYNTYWLSNQRPISYHDNAISEIASGSKYFKFYNHLIDRDTKVLDEEMLPDYRDILDEPGKKLIVLRLIGTHFDYDNRYPKTFDNFSKSNVSKSQKLRNEYDNAILYNDFIVNEIIEYLNKKNLKSALVYLSDHGENIYDYGTDFFGRSEEILTPNMFEIPFLLWTSKDFEKPLDFEYKRNRPFTAEFTYDSLGHIFGVLHSSMNTEKSIFSNRYKEDKRIVVGNRDFDTYFKTKE</sequence>
<evidence type="ECO:0000259" key="8">
    <source>
        <dbReference type="Pfam" id="PF00884"/>
    </source>
</evidence>